<evidence type="ECO:0000259" key="14">
    <source>
        <dbReference type="PROSITE" id="PS50885"/>
    </source>
</evidence>
<dbReference type="PROSITE" id="PS50885">
    <property type="entry name" value="HAMP"/>
    <property type="match status" value="1"/>
</dbReference>
<feature type="domain" description="Methyl-accepting transducer" evidence="12">
    <location>
        <begin position="289"/>
        <end position="525"/>
    </location>
</feature>
<dbReference type="GO" id="GO:0006935">
    <property type="term" value="P:chemotaxis"/>
    <property type="evidence" value="ECO:0007669"/>
    <property type="project" value="UniProtKB-KW"/>
</dbReference>
<keyword evidence="7 11" id="KW-0472">Membrane</keyword>
<evidence type="ECO:0000313" key="16">
    <source>
        <dbReference type="Proteomes" id="UP000438983"/>
    </source>
</evidence>
<evidence type="ECO:0000256" key="2">
    <source>
        <dbReference type="ARBA" id="ARBA00022475"/>
    </source>
</evidence>
<dbReference type="InterPro" id="IPR004089">
    <property type="entry name" value="MCPsignal_dom"/>
</dbReference>
<evidence type="ECO:0000256" key="6">
    <source>
        <dbReference type="ARBA" id="ARBA00022989"/>
    </source>
</evidence>
<dbReference type="SMART" id="SM00283">
    <property type="entry name" value="MA"/>
    <property type="match status" value="1"/>
</dbReference>
<sequence>MLSGLRLQTKLLVLTLGPILLLTLLLSGISVMNLQELAAKQETHTRESLIRDRRAELENYVQLARKMIAPLYDSAAAGDQSARDRAVAILETLSYGKDGYFWGYDEQSVRILQGATKDKIGQSFYDYRDPSGKYAIRELVRAGMDGSRFVDYSFVLGDSATLVPKIGYAEYLPKWHMVFGTSLNLDGVERDVQAAREAFQEDIDELLIVMVASALALLVLIAVLATIMSRTLLRPLLLIKGKLDDMAAGEGDLTHRLPITSHDELGDLAGSFNRFVEKIHGLVQQVSTTTHQLTALVASVASQAQRSEQAMAAQRHETDQVATAINEMSAAAHEVAMSAQRAAEAAQQTDQQGQGAKRIVDGSIRQIHDLVGELRDSGESLGGLQNDVAGIVGVLDVIRAVAEQTNLLALNAAIEAARAGEAGRGFAVVADEVRALASRTQQSTVEIQGMVDRLQNTTASTVASMGRAGEQGESTRAQSNQAGEALDAIAELIGTINSMNAQIAAAAEEQTAVAEEINRSVHHIADAVDGVAQDAAQGAQTSRELNGLAENLQRLVGQFRI</sequence>
<dbReference type="PANTHER" id="PTHR32089:SF119">
    <property type="entry name" value="METHYL-ACCEPTING CHEMOTAXIS PROTEIN CTPL"/>
    <property type="match status" value="1"/>
</dbReference>
<keyword evidence="8 10" id="KW-0807">Transducer</keyword>
<name>A0A6I6LIL3_STUST</name>
<comment type="subcellular location">
    <subcellularLocation>
        <location evidence="1">Cell inner membrane</location>
        <topology evidence="1">Multi-pass membrane protein</topology>
    </subcellularLocation>
</comment>
<feature type="domain" description="T-SNARE coiled-coil homology" evidence="13">
    <location>
        <begin position="476"/>
        <end position="538"/>
    </location>
</feature>
<protein>
    <submittedName>
        <fullName evidence="15">HAMP domain-containing protein</fullName>
    </submittedName>
</protein>
<comment type="similarity">
    <text evidence="9">Belongs to the methyl-accepting chemotaxis (MCP) protein family.</text>
</comment>
<dbReference type="Gene3D" id="1.10.287.950">
    <property type="entry name" value="Methyl-accepting chemotaxis protein"/>
    <property type="match status" value="1"/>
</dbReference>
<evidence type="ECO:0000259" key="13">
    <source>
        <dbReference type="PROSITE" id="PS50192"/>
    </source>
</evidence>
<dbReference type="PROSITE" id="PS50111">
    <property type="entry name" value="CHEMOTAXIS_TRANSDUC_2"/>
    <property type="match status" value="1"/>
</dbReference>
<dbReference type="SMART" id="SM01049">
    <property type="entry name" value="Cache_2"/>
    <property type="match status" value="1"/>
</dbReference>
<keyword evidence="4" id="KW-0997">Cell inner membrane</keyword>
<evidence type="ECO:0000256" key="8">
    <source>
        <dbReference type="ARBA" id="ARBA00023224"/>
    </source>
</evidence>
<dbReference type="RefSeq" id="WP_158187711.1">
    <property type="nucleotide sequence ID" value="NZ_CP046902.1"/>
</dbReference>
<evidence type="ECO:0000313" key="15">
    <source>
        <dbReference type="EMBL" id="QGZ30208.1"/>
    </source>
</evidence>
<dbReference type="FunFam" id="1.10.287.950:FF:000001">
    <property type="entry name" value="Methyl-accepting chemotaxis sensory transducer"/>
    <property type="match status" value="1"/>
</dbReference>
<proteinExistence type="inferred from homology"/>
<keyword evidence="5 11" id="KW-0812">Transmembrane</keyword>
<keyword evidence="3" id="KW-0145">Chemotaxis</keyword>
<evidence type="ECO:0000256" key="5">
    <source>
        <dbReference type="ARBA" id="ARBA00022692"/>
    </source>
</evidence>
<dbReference type="PROSITE" id="PS50192">
    <property type="entry name" value="T_SNARE"/>
    <property type="match status" value="1"/>
</dbReference>
<evidence type="ECO:0000256" key="1">
    <source>
        <dbReference type="ARBA" id="ARBA00004429"/>
    </source>
</evidence>
<keyword evidence="2" id="KW-1003">Cell membrane</keyword>
<dbReference type="InterPro" id="IPR000727">
    <property type="entry name" value="T_SNARE_dom"/>
</dbReference>
<dbReference type="PANTHER" id="PTHR32089">
    <property type="entry name" value="METHYL-ACCEPTING CHEMOTAXIS PROTEIN MCPB"/>
    <property type="match status" value="1"/>
</dbReference>
<dbReference type="Gene3D" id="3.30.450.20">
    <property type="entry name" value="PAS domain"/>
    <property type="match status" value="1"/>
</dbReference>
<gene>
    <name evidence="15" type="ORF">GQA94_09105</name>
</gene>
<dbReference type="Pfam" id="PF00015">
    <property type="entry name" value="MCPsignal"/>
    <property type="match status" value="1"/>
</dbReference>
<evidence type="ECO:0000256" key="4">
    <source>
        <dbReference type="ARBA" id="ARBA00022519"/>
    </source>
</evidence>
<dbReference type="AlphaFoldDB" id="A0A6I6LIL3"/>
<dbReference type="CDD" id="cd06225">
    <property type="entry name" value="HAMP"/>
    <property type="match status" value="1"/>
</dbReference>
<evidence type="ECO:0000256" key="3">
    <source>
        <dbReference type="ARBA" id="ARBA00022500"/>
    </source>
</evidence>
<organism evidence="15 16">
    <name type="scientific">Stutzerimonas stutzeri</name>
    <name type="common">Pseudomonas stutzeri</name>
    <dbReference type="NCBI Taxonomy" id="316"/>
    <lineage>
        <taxon>Bacteria</taxon>
        <taxon>Pseudomonadati</taxon>
        <taxon>Pseudomonadota</taxon>
        <taxon>Gammaproteobacteria</taxon>
        <taxon>Pseudomonadales</taxon>
        <taxon>Pseudomonadaceae</taxon>
        <taxon>Stutzerimonas</taxon>
    </lineage>
</organism>
<dbReference type="GO" id="GO:0005886">
    <property type="term" value="C:plasma membrane"/>
    <property type="evidence" value="ECO:0007669"/>
    <property type="project" value="UniProtKB-SubCell"/>
</dbReference>
<dbReference type="InterPro" id="IPR003660">
    <property type="entry name" value="HAMP_dom"/>
</dbReference>
<dbReference type="SMART" id="SM00304">
    <property type="entry name" value="HAMP"/>
    <property type="match status" value="1"/>
</dbReference>
<evidence type="ECO:0000256" key="7">
    <source>
        <dbReference type="ARBA" id="ARBA00023136"/>
    </source>
</evidence>
<feature type="transmembrane region" description="Helical" evidence="11">
    <location>
        <begin position="206"/>
        <end position="227"/>
    </location>
</feature>
<keyword evidence="6 11" id="KW-1133">Transmembrane helix</keyword>
<dbReference type="OrthoDB" id="2489132at2"/>
<dbReference type="SUPFAM" id="SSF58104">
    <property type="entry name" value="Methyl-accepting chemotaxis protein (MCP) signaling domain"/>
    <property type="match status" value="1"/>
</dbReference>
<dbReference type="Pfam" id="PF17200">
    <property type="entry name" value="sCache_2"/>
    <property type="match status" value="1"/>
</dbReference>
<accession>A0A6I6LIL3</accession>
<evidence type="ECO:0000259" key="12">
    <source>
        <dbReference type="PROSITE" id="PS50111"/>
    </source>
</evidence>
<dbReference type="GO" id="GO:0007165">
    <property type="term" value="P:signal transduction"/>
    <property type="evidence" value="ECO:0007669"/>
    <property type="project" value="UniProtKB-KW"/>
</dbReference>
<evidence type="ECO:0000256" key="11">
    <source>
        <dbReference type="SAM" id="Phobius"/>
    </source>
</evidence>
<reference evidence="15 16" key="1">
    <citation type="submission" date="2019-12" db="EMBL/GenBank/DDBJ databases">
        <title>Complete genome sequence of Pseudomonas stutzeri.</title>
        <authorList>
            <person name="Lim S.R."/>
            <person name="Kim J.H."/>
        </authorList>
    </citation>
    <scope>NUCLEOTIDE SEQUENCE [LARGE SCALE GENOMIC DNA]</scope>
    <source>
        <strain evidence="15 16">PM101005</strain>
    </source>
</reference>
<dbReference type="InterPro" id="IPR033480">
    <property type="entry name" value="sCache_2"/>
</dbReference>
<dbReference type="Pfam" id="PF00672">
    <property type="entry name" value="HAMP"/>
    <property type="match status" value="1"/>
</dbReference>
<dbReference type="EMBL" id="CP046902">
    <property type="protein sequence ID" value="QGZ30208.1"/>
    <property type="molecule type" value="Genomic_DNA"/>
</dbReference>
<evidence type="ECO:0000256" key="10">
    <source>
        <dbReference type="PROSITE-ProRule" id="PRU00284"/>
    </source>
</evidence>
<feature type="domain" description="HAMP" evidence="14">
    <location>
        <begin position="230"/>
        <end position="284"/>
    </location>
</feature>
<dbReference type="Proteomes" id="UP000438983">
    <property type="component" value="Chromosome"/>
</dbReference>
<evidence type="ECO:0000256" key="9">
    <source>
        <dbReference type="ARBA" id="ARBA00029447"/>
    </source>
</evidence>